<sequence>MQVSAGDALNVLADANAKLEINFSRSGAAAMVLERVRRHEFVDERPVRSIMMRLFEAKEIEVDEIVVSYVKEATSGVIATTHNAERSAEADVAGQASGAAITLSRVGGLLKATAAISSQTVVAAGRDRPLTPMYRALVFRRNRDWWPFWRSYIDIGSAIPAKHRSRSEDAMIAAARPSLARPVEDDGEAPHLDS</sequence>
<proteinExistence type="predicted"/>
<comment type="caution">
    <text evidence="1">The sequence shown here is derived from an EMBL/GenBank/DDBJ whole genome shotgun (WGS) entry which is preliminary data.</text>
</comment>
<dbReference type="EMBL" id="BAAALR010000177">
    <property type="protein sequence ID" value="GAA1733597.1"/>
    <property type="molecule type" value="Genomic_DNA"/>
</dbReference>
<name>A0ABP4VSU2_9ACTN</name>
<dbReference type="Proteomes" id="UP001499947">
    <property type="component" value="Unassembled WGS sequence"/>
</dbReference>
<organism evidence="1 2">
    <name type="scientific">Streptomyces yatensis</name>
    <dbReference type="NCBI Taxonomy" id="155177"/>
    <lineage>
        <taxon>Bacteria</taxon>
        <taxon>Bacillati</taxon>
        <taxon>Actinomycetota</taxon>
        <taxon>Actinomycetes</taxon>
        <taxon>Kitasatosporales</taxon>
        <taxon>Streptomycetaceae</taxon>
        <taxon>Streptomyces</taxon>
        <taxon>Streptomyces violaceusniger group</taxon>
    </lineage>
</organism>
<evidence type="ECO:0000313" key="2">
    <source>
        <dbReference type="Proteomes" id="UP001499947"/>
    </source>
</evidence>
<gene>
    <name evidence="1" type="ORF">GCM10009680_87360</name>
</gene>
<evidence type="ECO:0000313" key="1">
    <source>
        <dbReference type="EMBL" id="GAA1733597.1"/>
    </source>
</evidence>
<protein>
    <submittedName>
        <fullName evidence="1">Uncharacterized protein</fullName>
    </submittedName>
</protein>
<reference evidence="2" key="1">
    <citation type="journal article" date="2019" name="Int. J. Syst. Evol. Microbiol.">
        <title>The Global Catalogue of Microorganisms (GCM) 10K type strain sequencing project: providing services to taxonomists for standard genome sequencing and annotation.</title>
        <authorList>
            <consortium name="The Broad Institute Genomics Platform"/>
            <consortium name="The Broad Institute Genome Sequencing Center for Infectious Disease"/>
            <person name="Wu L."/>
            <person name="Ma J."/>
        </authorList>
    </citation>
    <scope>NUCLEOTIDE SEQUENCE [LARGE SCALE GENOMIC DNA]</scope>
    <source>
        <strain evidence="2">JCM 13244</strain>
    </source>
</reference>
<accession>A0ABP4VSU2</accession>
<keyword evidence="2" id="KW-1185">Reference proteome</keyword>